<dbReference type="AlphaFoldDB" id="A0A200PVW1"/>
<evidence type="ECO:0000256" key="1">
    <source>
        <dbReference type="PROSITE-ProRule" id="PRU00339"/>
    </source>
</evidence>
<protein>
    <submittedName>
        <fullName evidence="2">Tetratricopeptide repeat-containing domain</fullName>
    </submittedName>
</protein>
<dbReference type="OrthoDB" id="29013at2759"/>
<keyword evidence="1" id="KW-0802">TPR repeat</keyword>
<dbReference type="FunCoup" id="A0A200PVW1">
    <property type="interactions" value="1636"/>
</dbReference>
<dbReference type="EMBL" id="MVGT01003956">
    <property type="protein sequence ID" value="OVA02348.1"/>
    <property type="molecule type" value="Genomic_DNA"/>
</dbReference>
<dbReference type="InterPro" id="IPR019734">
    <property type="entry name" value="TPR_rpt"/>
</dbReference>
<dbReference type="OMA" id="CYNGAGE"/>
<dbReference type="PANTHER" id="PTHR44102">
    <property type="entry name" value="PROTEIN NPG1"/>
    <property type="match status" value="1"/>
</dbReference>
<dbReference type="SMART" id="SM00028">
    <property type="entry name" value="TPR"/>
    <property type="match status" value="5"/>
</dbReference>
<accession>A0A200PVW1</accession>
<dbReference type="SUPFAM" id="SSF48452">
    <property type="entry name" value="TPR-like"/>
    <property type="match status" value="2"/>
</dbReference>
<dbReference type="Proteomes" id="UP000195402">
    <property type="component" value="Unassembled WGS sequence"/>
</dbReference>
<feature type="repeat" description="TPR" evidence="1">
    <location>
        <begin position="483"/>
        <end position="516"/>
    </location>
</feature>
<evidence type="ECO:0000313" key="2">
    <source>
        <dbReference type="EMBL" id="OVA02348.1"/>
    </source>
</evidence>
<reference evidence="2 3" key="1">
    <citation type="journal article" date="2017" name="Mol. Plant">
        <title>The Genome of Medicinal Plant Macleaya cordata Provides New Insights into Benzylisoquinoline Alkaloids Metabolism.</title>
        <authorList>
            <person name="Liu X."/>
            <person name="Liu Y."/>
            <person name="Huang P."/>
            <person name="Ma Y."/>
            <person name="Qing Z."/>
            <person name="Tang Q."/>
            <person name="Cao H."/>
            <person name="Cheng P."/>
            <person name="Zheng Y."/>
            <person name="Yuan Z."/>
            <person name="Zhou Y."/>
            <person name="Liu J."/>
            <person name="Tang Z."/>
            <person name="Zhuo Y."/>
            <person name="Zhang Y."/>
            <person name="Yu L."/>
            <person name="Huang J."/>
            <person name="Yang P."/>
            <person name="Peng Q."/>
            <person name="Zhang J."/>
            <person name="Jiang W."/>
            <person name="Zhang Z."/>
            <person name="Lin K."/>
            <person name="Ro D.K."/>
            <person name="Chen X."/>
            <person name="Xiong X."/>
            <person name="Shang Y."/>
            <person name="Huang S."/>
            <person name="Zeng J."/>
        </authorList>
    </citation>
    <scope>NUCLEOTIDE SEQUENCE [LARGE SCALE GENOMIC DNA]</scope>
    <source>
        <strain evidence="3">cv. BLH2017</strain>
        <tissue evidence="2">Root</tissue>
    </source>
</reference>
<gene>
    <name evidence="2" type="ORF">BVC80_9099g148</name>
</gene>
<dbReference type="STRING" id="56857.A0A200PVW1"/>
<dbReference type="InParanoid" id="A0A200PVW1"/>
<dbReference type="Gene3D" id="1.25.40.10">
    <property type="entry name" value="Tetratricopeptide repeat domain"/>
    <property type="match status" value="2"/>
</dbReference>
<dbReference type="InterPro" id="IPR011990">
    <property type="entry name" value="TPR-like_helical_dom_sf"/>
</dbReference>
<dbReference type="PANTHER" id="PTHR44102:SF1">
    <property type="entry name" value="OS10G0471400 PROTEIN"/>
    <property type="match status" value="1"/>
</dbReference>
<sequence>MGISPKMEKLCIAMFESSFDKAQKLQALGKYIEAAESCNVILDKVESILPEGLPENFATDCKLQETLNKTVELLPELWKLAGDPHEAISSYRRALLHHWNLDRETTARIQKGFAIFLLYGGTDAKPPNLRYQVEGIFVPRNNIEEAILLLMILLRNSALKMIDWDPSIIDHLCYALSMSGSLMGLASLVDELLPGVLNQKESDYIVSFCYYGEGKDVAALDTLRKLLSSTGNPNCIQALLLASKICGENPNCAEEGVGFARRALAMLQGGCDQMGSAANCLLGISLSAQARSAITESEKIKKESEAIEALETAERTMKETDPNIIYHLSLENADQRKLDAALDYAEQLLKLEGESNVKGWILLARILSAHKRFPDAENVIDAARDQTGEWSQGELLQTKAKLQIAQGQLENAKNTFSHLLGILELKSRSAGAQENLYEGNCSDDRSFEQEIWHDLAKVYIGLSKWQHAEVCLSKSEAIASNSASRWHTIGLLNEAKGLHKEALRAFRRAYGVEPTYVPSLVSIANVLRQQGMNNLSMPVVESYLTEALRLDGKNHSTWYNLGLLYKEKAKGGEASASIEAVECFEAAAVLEESAPVEPFR</sequence>
<organism evidence="2 3">
    <name type="scientific">Macleaya cordata</name>
    <name type="common">Five-seeded plume-poppy</name>
    <name type="synonym">Bocconia cordata</name>
    <dbReference type="NCBI Taxonomy" id="56857"/>
    <lineage>
        <taxon>Eukaryota</taxon>
        <taxon>Viridiplantae</taxon>
        <taxon>Streptophyta</taxon>
        <taxon>Embryophyta</taxon>
        <taxon>Tracheophyta</taxon>
        <taxon>Spermatophyta</taxon>
        <taxon>Magnoliopsida</taxon>
        <taxon>Ranunculales</taxon>
        <taxon>Papaveraceae</taxon>
        <taxon>Papaveroideae</taxon>
        <taxon>Macleaya</taxon>
    </lineage>
</organism>
<comment type="caution">
    <text evidence="2">The sequence shown here is derived from an EMBL/GenBank/DDBJ whole genome shotgun (WGS) entry which is preliminary data.</text>
</comment>
<name>A0A200PVW1_MACCD</name>
<proteinExistence type="predicted"/>
<dbReference type="InterPro" id="IPR043376">
    <property type="entry name" value="NPG1-like"/>
</dbReference>
<evidence type="ECO:0000313" key="3">
    <source>
        <dbReference type="Proteomes" id="UP000195402"/>
    </source>
</evidence>
<keyword evidence="3" id="KW-1185">Reference proteome</keyword>
<dbReference type="PROSITE" id="PS50005">
    <property type="entry name" value="TPR"/>
    <property type="match status" value="1"/>
</dbReference>